<feature type="compositionally biased region" description="Basic and acidic residues" evidence="1">
    <location>
        <begin position="423"/>
        <end position="433"/>
    </location>
</feature>
<feature type="region of interest" description="Disordered" evidence="1">
    <location>
        <begin position="226"/>
        <end position="263"/>
    </location>
</feature>
<dbReference type="EMBL" id="LAKD02000001">
    <property type="protein sequence ID" value="OPF84818.1"/>
    <property type="molecule type" value="Genomic_DNA"/>
</dbReference>
<dbReference type="Proteomes" id="UP000033615">
    <property type="component" value="Unassembled WGS sequence"/>
</dbReference>
<feature type="region of interest" description="Disordered" evidence="1">
    <location>
        <begin position="293"/>
        <end position="359"/>
    </location>
</feature>
<keyword evidence="4" id="KW-1185">Reference proteome</keyword>
<dbReference type="OrthoDB" id="5244067at2"/>
<comment type="caution">
    <text evidence="3">The sequence shown here is derived from an EMBL/GenBank/DDBJ whole genome shotgun (WGS) entry which is preliminary data.</text>
</comment>
<dbReference type="PANTHER" id="PTHR21666">
    <property type="entry name" value="PEPTIDASE-RELATED"/>
    <property type="match status" value="1"/>
</dbReference>
<reference evidence="3" key="1">
    <citation type="submission" date="2016-12" db="EMBL/GenBank/DDBJ databases">
        <title>Genome sequence of Streptomyces antioxidans MUSC 164.</title>
        <authorList>
            <person name="Lee L.-H."/>
            <person name="Ser H.-L."/>
        </authorList>
    </citation>
    <scope>NUCLEOTIDE SEQUENCE [LARGE SCALE GENOMIC DNA]</scope>
    <source>
        <strain evidence="3">MUSC 164</strain>
    </source>
</reference>
<feature type="compositionally biased region" description="Low complexity" evidence="1">
    <location>
        <begin position="228"/>
        <end position="242"/>
    </location>
</feature>
<dbReference type="InterPro" id="IPR016047">
    <property type="entry name" value="M23ase_b-sheet_dom"/>
</dbReference>
<dbReference type="PANTHER" id="PTHR21666:SF270">
    <property type="entry name" value="MUREIN HYDROLASE ACTIVATOR ENVC"/>
    <property type="match status" value="1"/>
</dbReference>
<name>A0A1V4DE79_9ACTN</name>
<dbReference type="InterPro" id="IPR011055">
    <property type="entry name" value="Dup_hybrid_motif"/>
</dbReference>
<feature type="region of interest" description="Disordered" evidence="1">
    <location>
        <begin position="1"/>
        <end position="23"/>
    </location>
</feature>
<dbReference type="GO" id="GO:0004222">
    <property type="term" value="F:metalloendopeptidase activity"/>
    <property type="evidence" value="ECO:0007669"/>
    <property type="project" value="TreeGrafter"/>
</dbReference>
<dbReference type="AlphaFoldDB" id="A0A1V4DE79"/>
<sequence>MNDRHPSGAPPTVPAPDASYPYDAAYGQRQDTAHGYVGYDGYDGYSTGHFAHLATAYGDGDPLYGDSDPLFGALPGAYDAGQAAYTGQYDASQWAAVDQHQQTGAYATGHYDLGHDTGHHDTGHYDTAHYDSGAYDTTAMWAASGYHLPTGIPTQQDAETGAQWDIGAWDTGATGHTELPDQWDHGMGYEAEAYTSGVDTGQTQVWDTSVYGTVHEAQYDHSGLSHPGFDQQGFNQQGFDQQGVDHHSGFNQAGLDQPEHDPNAYDQTAAFEQAVIPQQPGAFEHTAVFEPVGEPEQSYEPDQSYEPEQSYDADQSYHPAPEAEPEPEAAVMRESAPSPRREVSRGRRRPPSSRPKRSALLTVAVPSVCALGVTAVAAASVSGVGSDKKDESTTQAAPENGGAPVKPSVANSKLDSQLAGVREGADDFRDRTSRAQERIDLQARQAAEKKRKEAEAARKEALRPKFAVPVSQHGLSAMFGQAGINWMSVHTGIDFPVSYGTPVMAATDGTVRTQWNDAYGNMVILTSPDGTETWYCHLSSAKIRSGTVKAGDTIAYSGSSGNSTGPHLHFEVHPGGGSAIDPLPWLRGKGLDPT</sequence>
<feature type="region of interest" description="Disordered" evidence="1">
    <location>
        <begin position="380"/>
        <end position="433"/>
    </location>
</feature>
<dbReference type="InterPro" id="IPR050570">
    <property type="entry name" value="Cell_wall_metabolism_enzyme"/>
</dbReference>
<evidence type="ECO:0000259" key="2">
    <source>
        <dbReference type="Pfam" id="PF01551"/>
    </source>
</evidence>
<feature type="domain" description="M23ase beta-sheet core" evidence="2">
    <location>
        <begin position="489"/>
        <end position="582"/>
    </location>
</feature>
<evidence type="ECO:0000313" key="3">
    <source>
        <dbReference type="EMBL" id="OPF84818.1"/>
    </source>
</evidence>
<protein>
    <submittedName>
        <fullName evidence="3">Peptidase M23</fullName>
    </submittedName>
</protein>
<dbReference type="SUPFAM" id="SSF51261">
    <property type="entry name" value="Duplicated hybrid motif"/>
    <property type="match status" value="1"/>
</dbReference>
<dbReference type="Pfam" id="PF01551">
    <property type="entry name" value="Peptidase_M23"/>
    <property type="match status" value="1"/>
</dbReference>
<evidence type="ECO:0000256" key="1">
    <source>
        <dbReference type="SAM" id="MobiDB-lite"/>
    </source>
</evidence>
<accession>A0A1V4DE79</accession>
<dbReference type="FunFam" id="2.70.70.10:FF:000013">
    <property type="entry name" value="Peptidase family M23"/>
    <property type="match status" value="1"/>
</dbReference>
<gene>
    <name evidence="3" type="ORF">VT50_0201475</name>
</gene>
<feature type="compositionally biased region" description="Basic residues" evidence="1">
    <location>
        <begin position="346"/>
        <end position="357"/>
    </location>
</feature>
<proteinExistence type="predicted"/>
<dbReference type="CDD" id="cd12797">
    <property type="entry name" value="M23_peptidase"/>
    <property type="match status" value="1"/>
</dbReference>
<evidence type="ECO:0000313" key="4">
    <source>
        <dbReference type="Proteomes" id="UP000033615"/>
    </source>
</evidence>
<organism evidence="3 4">
    <name type="scientific">Streptomyces antioxidans</name>
    <dbReference type="NCBI Taxonomy" id="1507734"/>
    <lineage>
        <taxon>Bacteria</taxon>
        <taxon>Bacillati</taxon>
        <taxon>Actinomycetota</taxon>
        <taxon>Actinomycetes</taxon>
        <taxon>Kitasatosporales</taxon>
        <taxon>Streptomycetaceae</taxon>
        <taxon>Streptomyces</taxon>
    </lineage>
</organism>
<feature type="compositionally biased region" description="Acidic residues" evidence="1">
    <location>
        <begin position="297"/>
        <end position="311"/>
    </location>
</feature>
<dbReference type="Gene3D" id="2.70.70.10">
    <property type="entry name" value="Glucose Permease (Domain IIA)"/>
    <property type="match status" value="1"/>
</dbReference>